<organism evidence="2 3">
    <name type="scientific">Periconia digitata</name>
    <dbReference type="NCBI Taxonomy" id="1303443"/>
    <lineage>
        <taxon>Eukaryota</taxon>
        <taxon>Fungi</taxon>
        <taxon>Dikarya</taxon>
        <taxon>Ascomycota</taxon>
        <taxon>Pezizomycotina</taxon>
        <taxon>Dothideomycetes</taxon>
        <taxon>Pleosporomycetidae</taxon>
        <taxon>Pleosporales</taxon>
        <taxon>Massarineae</taxon>
        <taxon>Periconiaceae</taxon>
        <taxon>Periconia</taxon>
    </lineage>
</organism>
<evidence type="ECO:0000313" key="2">
    <source>
        <dbReference type="EMBL" id="CAI6328936.1"/>
    </source>
</evidence>
<evidence type="ECO:0000256" key="1">
    <source>
        <dbReference type="SAM" id="SignalP"/>
    </source>
</evidence>
<keyword evidence="3" id="KW-1185">Reference proteome</keyword>
<comment type="caution">
    <text evidence="2">The sequence shown here is derived from an EMBL/GenBank/DDBJ whole genome shotgun (WGS) entry which is preliminary data.</text>
</comment>
<accession>A0A9W4XJQ7</accession>
<feature type="chain" id="PRO_5040931587" evidence="1">
    <location>
        <begin position="21"/>
        <end position="69"/>
    </location>
</feature>
<name>A0A9W4XJQ7_9PLEO</name>
<feature type="signal peptide" evidence="1">
    <location>
        <begin position="1"/>
        <end position="20"/>
    </location>
</feature>
<dbReference type="EMBL" id="CAOQHR010000002">
    <property type="protein sequence ID" value="CAI6328936.1"/>
    <property type="molecule type" value="Genomic_DNA"/>
</dbReference>
<proteinExistence type="predicted"/>
<sequence>MQVTSFLFGILATGIVLVNGSPIPGQSFSIIPATLLRSIEPYEENACGPKAEGTIDARGDSVEQSRCLW</sequence>
<reference evidence="2" key="1">
    <citation type="submission" date="2023-01" db="EMBL/GenBank/DDBJ databases">
        <authorList>
            <person name="Van Ghelder C."/>
            <person name="Rancurel C."/>
        </authorList>
    </citation>
    <scope>NUCLEOTIDE SEQUENCE</scope>
    <source>
        <strain evidence="2">CNCM I-4278</strain>
    </source>
</reference>
<dbReference type="AlphaFoldDB" id="A0A9W4XJQ7"/>
<keyword evidence="1" id="KW-0732">Signal</keyword>
<evidence type="ECO:0000313" key="3">
    <source>
        <dbReference type="Proteomes" id="UP001152607"/>
    </source>
</evidence>
<dbReference type="Proteomes" id="UP001152607">
    <property type="component" value="Unassembled WGS sequence"/>
</dbReference>
<protein>
    <submittedName>
        <fullName evidence="2">Uncharacterized protein</fullName>
    </submittedName>
</protein>
<gene>
    <name evidence="2" type="ORF">PDIGIT_LOCUS4045</name>
</gene>